<evidence type="ECO:0000256" key="3">
    <source>
        <dbReference type="ARBA" id="ARBA00022553"/>
    </source>
</evidence>
<dbReference type="InterPro" id="IPR011006">
    <property type="entry name" value="CheY-like_superfamily"/>
</dbReference>
<evidence type="ECO:0000259" key="13">
    <source>
        <dbReference type="PROSITE" id="PS50851"/>
    </source>
</evidence>
<dbReference type="SUPFAM" id="SSF52172">
    <property type="entry name" value="CheY-like"/>
    <property type="match status" value="1"/>
</dbReference>
<evidence type="ECO:0000256" key="8">
    <source>
        <dbReference type="PROSITE-ProRule" id="PRU00169"/>
    </source>
</evidence>
<dbReference type="PROSITE" id="PS50110">
    <property type="entry name" value="RESPONSE_REGULATORY"/>
    <property type="match status" value="1"/>
</dbReference>
<sequence>MDELLQEFLTETNESIALLDVELVNLEQNPDNPGLIDNIFRLVHTIKGTCGFLGLPRLEKVAHASENVLGKVRDGELAVSPAAVSLVLASIDQIKSLLNSLEMTEKEPPGDDSALIGKLNHLAETGEVPGAAAAPAAGAADAAAEEAPAKPAKAAKKPAAKKPAAKAKKAAAEAEPAEEAEEPAGGDLAKFDPELGRELLPGEVSLAELDAIFEATEAAPETAPPPAAAPVAAKTGQVEEGQERGESAIANQSIRVNVNLLENLMTMVSELVLTRNQLLQMVRGQEGSAFTVPLQRLSHCTSELQENVMKTRMQPIGNAWAKLPRIVRDLGMELGKKIQLDMHGQDTELDRQVLDLIKDPLTHMVRNSADHGLEMPDARRAAGKSETGHVRLNAFHEGGHIIITVADDGKGLSTEGIRRKAIEKGLVSEAEAVSLTQAQIQQFIFKPGFSTAASVTSVSGRGVGMDVVRTNIEKIGGTIELRSEEGRGTTFTIKIPLTLAIVSALIVECAGERYAIPQLSVVELVRTASNSEMRIEQIQDTPVLRLRNRLLPLVFLSKVLDLAAAVEKREAFVVVVQVGSAQFGIVVDGVFDTEEIVVKPVAPVLRDISVFGGNTILGDGSVIMILDVNGIASLLEDMQMEEKLAEEEEERHRATTDESTSLLLFRAGGAEPKAVPLGLVARLEELPVESIEHVDGRDMVQYRGALMPLLRMRHDVAVRDSGRQPVLVFADGERTMGLMVDEILDIVEAGLKVEMASEIDGIVGTAVIAGKATELLDLGYYLQLAFGDWFNTRREKAFGTQEATRRILLVDDSPFFRNMLTPILGAAGYNVTAVGSADEALALRNKGLTFDIIVSDIEMPGMNGFDFAAEVRRSPDWQSVPLIALSSHATQHDFEQGRTVGFSDYIAKFDRDALLSVLSHTLGEAA</sequence>
<dbReference type="Gene3D" id="3.30.565.10">
    <property type="entry name" value="Histidine kinase-like ATPase, C-terminal domain"/>
    <property type="match status" value="1"/>
</dbReference>
<name>A0ABV7KZE8_9PROT</name>
<evidence type="ECO:0000259" key="11">
    <source>
        <dbReference type="PROSITE" id="PS50109"/>
    </source>
</evidence>
<feature type="domain" description="HPt" evidence="14">
    <location>
        <begin position="1"/>
        <end position="101"/>
    </location>
</feature>
<keyword evidence="6" id="KW-0902">Two-component regulatory system</keyword>
<keyword evidence="3 8" id="KW-0597">Phosphoprotein</keyword>
<feature type="domain" description="Histidine kinase" evidence="11">
    <location>
        <begin position="217"/>
        <end position="499"/>
    </location>
</feature>
<dbReference type="InterPro" id="IPR003594">
    <property type="entry name" value="HATPase_dom"/>
</dbReference>
<dbReference type="InterPro" id="IPR037006">
    <property type="entry name" value="CheA-like_homodim_sf"/>
</dbReference>
<gene>
    <name evidence="15" type="ORF">ACFOGJ_11145</name>
</gene>
<evidence type="ECO:0000313" key="16">
    <source>
        <dbReference type="Proteomes" id="UP001595528"/>
    </source>
</evidence>
<evidence type="ECO:0000259" key="12">
    <source>
        <dbReference type="PROSITE" id="PS50110"/>
    </source>
</evidence>
<dbReference type="InterPro" id="IPR036890">
    <property type="entry name" value="HATPase_C_sf"/>
</dbReference>
<dbReference type="Gene3D" id="2.40.50.180">
    <property type="entry name" value="CheA-289, Domain 4"/>
    <property type="match status" value="1"/>
</dbReference>
<comment type="catalytic activity">
    <reaction evidence="1">
        <text>ATP + protein L-histidine = ADP + protein N-phospho-L-histidine.</text>
        <dbReference type="EC" id="2.7.13.3"/>
    </reaction>
</comment>
<evidence type="ECO:0000256" key="9">
    <source>
        <dbReference type="SAM" id="Coils"/>
    </source>
</evidence>
<dbReference type="PROSITE" id="PS50894">
    <property type="entry name" value="HPT"/>
    <property type="match status" value="1"/>
</dbReference>
<evidence type="ECO:0000256" key="1">
    <source>
        <dbReference type="ARBA" id="ARBA00000085"/>
    </source>
</evidence>
<dbReference type="InterPro" id="IPR051315">
    <property type="entry name" value="Bact_Chemotaxis_CheA"/>
</dbReference>
<proteinExistence type="predicted"/>
<dbReference type="InterPro" id="IPR036097">
    <property type="entry name" value="HisK_dim/P_sf"/>
</dbReference>
<dbReference type="InterPro" id="IPR001789">
    <property type="entry name" value="Sig_transdc_resp-reg_receiver"/>
</dbReference>
<dbReference type="SUPFAM" id="SSF47226">
    <property type="entry name" value="Histidine-containing phosphotransfer domain, HPT domain"/>
    <property type="match status" value="1"/>
</dbReference>
<protein>
    <recommendedName>
        <fullName evidence="2">histidine kinase</fullName>
        <ecNumber evidence="2">2.7.13.3</ecNumber>
    </recommendedName>
</protein>
<feature type="domain" description="CheW-like" evidence="13">
    <location>
        <begin position="501"/>
        <end position="637"/>
    </location>
</feature>
<feature type="region of interest" description="Disordered" evidence="10">
    <location>
        <begin position="144"/>
        <end position="192"/>
    </location>
</feature>
<keyword evidence="5" id="KW-0418">Kinase</keyword>
<evidence type="ECO:0000256" key="2">
    <source>
        <dbReference type="ARBA" id="ARBA00012438"/>
    </source>
</evidence>
<evidence type="ECO:0000256" key="7">
    <source>
        <dbReference type="PROSITE-ProRule" id="PRU00110"/>
    </source>
</evidence>
<keyword evidence="9" id="KW-0175">Coiled coil</keyword>
<comment type="caution">
    <text evidence="15">The sequence shown here is derived from an EMBL/GenBank/DDBJ whole genome shotgun (WGS) entry which is preliminary data.</text>
</comment>
<dbReference type="Pfam" id="PF01627">
    <property type="entry name" value="Hpt"/>
    <property type="match status" value="1"/>
</dbReference>
<evidence type="ECO:0000256" key="4">
    <source>
        <dbReference type="ARBA" id="ARBA00022679"/>
    </source>
</evidence>
<dbReference type="InterPro" id="IPR002545">
    <property type="entry name" value="CheW-lke_dom"/>
</dbReference>
<dbReference type="Gene3D" id="2.30.30.40">
    <property type="entry name" value="SH3 Domains"/>
    <property type="match status" value="1"/>
</dbReference>
<dbReference type="RefSeq" id="WP_379900264.1">
    <property type="nucleotide sequence ID" value="NZ_JBHRTR010000025.1"/>
</dbReference>
<dbReference type="InterPro" id="IPR004105">
    <property type="entry name" value="CheA-like_dim"/>
</dbReference>
<dbReference type="SMART" id="SM01231">
    <property type="entry name" value="H-kinase_dim"/>
    <property type="match status" value="1"/>
</dbReference>
<feature type="compositionally biased region" description="Acidic residues" evidence="10">
    <location>
        <begin position="175"/>
        <end position="184"/>
    </location>
</feature>
<dbReference type="SUPFAM" id="SSF50341">
    <property type="entry name" value="CheW-like"/>
    <property type="match status" value="2"/>
</dbReference>
<dbReference type="InterPro" id="IPR004358">
    <property type="entry name" value="Sig_transdc_His_kin-like_C"/>
</dbReference>
<evidence type="ECO:0000256" key="10">
    <source>
        <dbReference type="SAM" id="MobiDB-lite"/>
    </source>
</evidence>
<dbReference type="InterPro" id="IPR036641">
    <property type="entry name" value="HPT_dom_sf"/>
</dbReference>
<dbReference type="Proteomes" id="UP001595528">
    <property type="component" value="Unassembled WGS sequence"/>
</dbReference>
<dbReference type="PROSITE" id="PS50109">
    <property type="entry name" value="HIS_KIN"/>
    <property type="match status" value="1"/>
</dbReference>
<feature type="compositionally biased region" description="Basic residues" evidence="10">
    <location>
        <begin position="153"/>
        <end position="169"/>
    </location>
</feature>
<evidence type="ECO:0000313" key="15">
    <source>
        <dbReference type="EMBL" id="MFC3227791.1"/>
    </source>
</evidence>
<dbReference type="SUPFAM" id="SSF55874">
    <property type="entry name" value="ATPase domain of HSP90 chaperone/DNA topoisomerase II/histidine kinase"/>
    <property type="match status" value="1"/>
</dbReference>
<dbReference type="PRINTS" id="PR00344">
    <property type="entry name" value="BCTRLSENSOR"/>
</dbReference>
<dbReference type="SMART" id="SM00260">
    <property type="entry name" value="CheW"/>
    <property type="match status" value="2"/>
</dbReference>
<feature type="coiled-coil region" evidence="9">
    <location>
        <begin position="631"/>
        <end position="658"/>
    </location>
</feature>
<dbReference type="InterPro" id="IPR005467">
    <property type="entry name" value="His_kinase_dom"/>
</dbReference>
<dbReference type="CDD" id="cd16916">
    <property type="entry name" value="HATPase_CheA-like"/>
    <property type="match status" value="1"/>
</dbReference>
<dbReference type="Gene3D" id="1.20.120.160">
    <property type="entry name" value="HPT domain"/>
    <property type="match status" value="1"/>
</dbReference>
<dbReference type="Pfam" id="PF01584">
    <property type="entry name" value="CheW"/>
    <property type="match status" value="2"/>
</dbReference>
<evidence type="ECO:0000259" key="14">
    <source>
        <dbReference type="PROSITE" id="PS50894"/>
    </source>
</evidence>
<dbReference type="EC" id="2.7.13.3" evidence="2"/>
<feature type="domain" description="CheW-like" evidence="13">
    <location>
        <begin position="659"/>
        <end position="787"/>
    </location>
</feature>
<dbReference type="InterPro" id="IPR036061">
    <property type="entry name" value="CheW-like_dom_sf"/>
</dbReference>
<dbReference type="PROSITE" id="PS50851">
    <property type="entry name" value="CHEW"/>
    <property type="match status" value="2"/>
</dbReference>
<dbReference type="PANTHER" id="PTHR43395">
    <property type="entry name" value="SENSOR HISTIDINE KINASE CHEA"/>
    <property type="match status" value="1"/>
</dbReference>
<accession>A0ABV7KZE8</accession>
<dbReference type="Pfam" id="PF02518">
    <property type="entry name" value="HATPase_c"/>
    <property type="match status" value="1"/>
</dbReference>
<organism evidence="15 16">
    <name type="scientific">Marinibaculum pumilum</name>
    <dbReference type="NCBI Taxonomy" id="1766165"/>
    <lineage>
        <taxon>Bacteria</taxon>
        <taxon>Pseudomonadati</taxon>
        <taxon>Pseudomonadota</taxon>
        <taxon>Alphaproteobacteria</taxon>
        <taxon>Rhodospirillales</taxon>
        <taxon>Rhodospirillaceae</taxon>
        <taxon>Marinibaculum</taxon>
    </lineage>
</organism>
<dbReference type="SMART" id="SM00448">
    <property type="entry name" value="REC"/>
    <property type="match status" value="1"/>
</dbReference>
<keyword evidence="4" id="KW-0808">Transferase</keyword>
<feature type="modified residue" description="Phosphohistidine" evidence="7">
    <location>
        <position position="44"/>
    </location>
</feature>
<feature type="domain" description="Response regulatory" evidence="12">
    <location>
        <begin position="806"/>
        <end position="923"/>
    </location>
</feature>
<dbReference type="Gene3D" id="3.40.50.2300">
    <property type="match status" value="1"/>
</dbReference>
<dbReference type="SMART" id="SM00073">
    <property type="entry name" value="HPT"/>
    <property type="match status" value="1"/>
</dbReference>
<dbReference type="Pfam" id="PF02895">
    <property type="entry name" value="H-kinase_dim"/>
    <property type="match status" value="1"/>
</dbReference>
<dbReference type="EMBL" id="JBHRTR010000025">
    <property type="protein sequence ID" value="MFC3227791.1"/>
    <property type="molecule type" value="Genomic_DNA"/>
</dbReference>
<dbReference type="SMART" id="SM00387">
    <property type="entry name" value="HATPase_c"/>
    <property type="match status" value="1"/>
</dbReference>
<feature type="region of interest" description="Disordered" evidence="10">
    <location>
        <begin position="218"/>
        <end position="246"/>
    </location>
</feature>
<dbReference type="InterPro" id="IPR008207">
    <property type="entry name" value="Sig_transdc_His_kin_Hpt_dom"/>
</dbReference>
<dbReference type="CDD" id="cd00088">
    <property type="entry name" value="HPT"/>
    <property type="match status" value="1"/>
</dbReference>
<evidence type="ECO:0000256" key="6">
    <source>
        <dbReference type="ARBA" id="ARBA00023012"/>
    </source>
</evidence>
<feature type="modified residue" description="4-aspartylphosphate" evidence="8">
    <location>
        <position position="856"/>
    </location>
</feature>
<dbReference type="SUPFAM" id="SSF47384">
    <property type="entry name" value="Homodimeric domain of signal transducing histidine kinase"/>
    <property type="match status" value="1"/>
</dbReference>
<evidence type="ECO:0000256" key="5">
    <source>
        <dbReference type="ARBA" id="ARBA00022777"/>
    </source>
</evidence>
<keyword evidence="16" id="KW-1185">Reference proteome</keyword>
<dbReference type="PANTHER" id="PTHR43395:SF1">
    <property type="entry name" value="CHEMOTAXIS PROTEIN CHEA"/>
    <property type="match status" value="1"/>
</dbReference>
<dbReference type="Pfam" id="PF00072">
    <property type="entry name" value="Response_reg"/>
    <property type="match status" value="1"/>
</dbReference>
<dbReference type="Gene3D" id="1.10.287.560">
    <property type="entry name" value="Histidine kinase CheA-like, homodimeric domain"/>
    <property type="match status" value="1"/>
</dbReference>
<reference evidence="16" key="1">
    <citation type="journal article" date="2019" name="Int. J. Syst. Evol. Microbiol.">
        <title>The Global Catalogue of Microorganisms (GCM) 10K type strain sequencing project: providing services to taxonomists for standard genome sequencing and annotation.</title>
        <authorList>
            <consortium name="The Broad Institute Genomics Platform"/>
            <consortium name="The Broad Institute Genome Sequencing Center for Infectious Disease"/>
            <person name="Wu L."/>
            <person name="Ma J."/>
        </authorList>
    </citation>
    <scope>NUCLEOTIDE SEQUENCE [LARGE SCALE GENOMIC DNA]</scope>
    <source>
        <strain evidence="16">KCTC 42964</strain>
    </source>
</reference>